<feature type="compositionally biased region" description="Basic residues" evidence="1">
    <location>
        <begin position="134"/>
        <end position="144"/>
    </location>
</feature>
<feature type="region of interest" description="Disordered" evidence="1">
    <location>
        <begin position="1"/>
        <end position="35"/>
    </location>
</feature>
<reference evidence="3" key="1">
    <citation type="submission" date="2020-12" db="UniProtKB">
        <authorList>
            <consortium name="WormBaseParasite"/>
        </authorList>
    </citation>
    <scope>IDENTIFICATION</scope>
    <source>
        <strain evidence="3">MHco3</strain>
    </source>
</reference>
<sequence>MDISTSPPHTKEQPSADGKEVLAKSVENKEQQPVKQGNSVTIKLFLNNPLRFIVDRHNEIEDAKARDEQMFRDFEEKLKRYGLSRDEVYWIDGTTSERRHIRNDSDLGELTHDAPVAHFYTAPSGDPSSEDHQKRQKKKRRSRRCSQESPHSFHCMLYRSGVPQFTITFKSKEELFQKYSQKLKELGIPLDSLYRLDSEELKVEPVRNADDVFSLCEQTFWAYLYKTMIQDDSSQMKTTTFKIQLYERPHFYISYKDKHDLFKQFKRKLREHGLSPSNIYLVEYNVCEPIQMNNADALMDAAATSMQMFNRDEKGCTSLDKREFVPYQDPCSRHDHHLERRTDSRHPSKGYYSNKCEHFCGTAFPEPFCPPRFPSACPCSAHVTCCSSCRCFYGYW</sequence>
<evidence type="ECO:0000313" key="2">
    <source>
        <dbReference type="Proteomes" id="UP000025227"/>
    </source>
</evidence>
<dbReference type="Proteomes" id="UP000025227">
    <property type="component" value="Unplaced"/>
</dbReference>
<keyword evidence="2" id="KW-1185">Reference proteome</keyword>
<feature type="compositionally biased region" description="Basic and acidic residues" evidence="1">
    <location>
        <begin position="9"/>
        <end position="32"/>
    </location>
</feature>
<dbReference type="AlphaFoldDB" id="A0A7I4XZ25"/>
<dbReference type="Pfam" id="PF17618">
    <property type="entry name" value="SL4P"/>
    <property type="match status" value="3"/>
</dbReference>
<dbReference type="WBParaSite" id="HCON_00030640-00001">
    <property type="protein sequence ID" value="HCON_00030640-00001"/>
    <property type="gene ID" value="HCON_00030640"/>
</dbReference>
<dbReference type="InterPro" id="IPR035127">
    <property type="entry name" value="SL4P"/>
</dbReference>
<protein>
    <submittedName>
        <fullName evidence="3">Ubiquitinyl hydrolase 1</fullName>
    </submittedName>
</protein>
<accession>A0A7I4XZ25</accession>
<name>A0A7I4XZ25_HAECO</name>
<dbReference type="OMA" id="ENRMIRR"/>
<evidence type="ECO:0000256" key="1">
    <source>
        <dbReference type="SAM" id="MobiDB-lite"/>
    </source>
</evidence>
<feature type="region of interest" description="Disordered" evidence="1">
    <location>
        <begin position="118"/>
        <end position="148"/>
    </location>
</feature>
<dbReference type="OrthoDB" id="5870081at2759"/>
<organism evidence="2 3">
    <name type="scientific">Haemonchus contortus</name>
    <name type="common">Barber pole worm</name>
    <dbReference type="NCBI Taxonomy" id="6289"/>
    <lineage>
        <taxon>Eukaryota</taxon>
        <taxon>Metazoa</taxon>
        <taxon>Ecdysozoa</taxon>
        <taxon>Nematoda</taxon>
        <taxon>Chromadorea</taxon>
        <taxon>Rhabditida</taxon>
        <taxon>Rhabditina</taxon>
        <taxon>Rhabditomorpha</taxon>
        <taxon>Strongyloidea</taxon>
        <taxon>Trichostrongylidae</taxon>
        <taxon>Haemonchus</taxon>
    </lineage>
</organism>
<evidence type="ECO:0000313" key="3">
    <source>
        <dbReference type="WBParaSite" id="HCON_00030640-00001"/>
    </source>
</evidence>
<proteinExistence type="predicted"/>